<dbReference type="InterPro" id="IPR024467">
    <property type="entry name" value="Xre/MbcA/ParS-like_toxin-bd"/>
</dbReference>
<evidence type="ECO:0000313" key="3">
    <source>
        <dbReference type="EMBL" id="MFD1104702.1"/>
    </source>
</evidence>
<keyword evidence="4" id="KW-1185">Reference proteome</keyword>
<dbReference type="InterPro" id="IPR046847">
    <property type="entry name" value="Xre-like_HTH"/>
</dbReference>
<dbReference type="Proteomes" id="UP001597203">
    <property type="component" value="Unassembled WGS sequence"/>
</dbReference>
<name>A0ABW3P119_9SPHN</name>
<dbReference type="InterPro" id="IPR011979">
    <property type="entry name" value="Antitox_Xre"/>
</dbReference>
<comment type="caution">
    <text evidence="3">The sequence shown here is derived from an EMBL/GenBank/DDBJ whole genome shotgun (WGS) entry which is preliminary data.</text>
</comment>
<evidence type="ECO:0000259" key="2">
    <source>
        <dbReference type="Pfam" id="PF20432"/>
    </source>
</evidence>
<reference evidence="4" key="1">
    <citation type="journal article" date="2019" name="Int. J. Syst. Evol. Microbiol.">
        <title>The Global Catalogue of Microorganisms (GCM) 10K type strain sequencing project: providing services to taxonomists for standard genome sequencing and annotation.</title>
        <authorList>
            <consortium name="The Broad Institute Genomics Platform"/>
            <consortium name="The Broad Institute Genome Sequencing Center for Infectious Disease"/>
            <person name="Wu L."/>
            <person name="Ma J."/>
        </authorList>
    </citation>
    <scope>NUCLEOTIDE SEQUENCE [LARGE SCALE GENOMIC DNA]</scope>
    <source>
        <strain evidence="4">CCUG 54329</strain>
    </source>
</reference>
<organism evidence="3 4">
    <name type="scientific">Sphingobium olei</name>
    <dbReference type="NCBI Taxonomy" id="420955"/>
    <lineage>
        <taxon>Bacteria</taxon>
        <taxon>Pseudomonadati</taxon>
        <taxon>Pseudomonadota</taxon>
        <taxon>Alphaproteobacteria</taxon>
        <taxon>Sphingomonadales</taxon>
        <taxon>Sphingomonadaceae</taxon>
        <taxon>Sphingobium</taxon>
    </lineage>
</organism>
<feature type="domain" description="Antitoxin Xre-like helix-turn-helix" evidence="2">
    <location>
        <begin position="47"/>
        <end position="108"/>
    </location>
</feature>
<dbReference type="EMBL" id="JBHTLS010000110">
    <property type="protein sequence ID" value="MFD1104702.1"/>
    <property type="molecule type" value="Genomic_DNA"/>
</dbReference>
<evidence type="ECO:0000259" key="1">
    <source>
        <dbReference type="Pfam" id="PF09722"/>
    </source>
</evidence>
<dbReference type="Pfam" id="PF09722">
    <property type="entry name" value="Xre_MbcA_ParS_C"/>
    <property type="match status" value="1"/>
</dbReference>
<protein>
    <submittedName>
        <fullName evidence="3">Antitoxin Xre/MbcA/ParS toxin-binding domain-containing protein</fullName>
    </submittedName>
</protein>
<dbReference type="NCBIfam" id="TIGR02293">
    <property type="entry name" value="TAS_TIGR02293"/>
    <property type="match status" value="1"/>
</dbReference>
<evidence type="ECO:0000313" key="4">
    <source>
        <dbReference type="Proteomes" id="UP001597203"/>
    </source>
</evidence>
<feature type="domain" description="Antitoxin Xre/MbcA/ParS-like toxin-binding" evidence="1">
    <location>
        <begin position="112"/>
        <end position="162"/>
    </location>
</feature>
<dbReference type="RefSeq" id="WP_380910186.1">
    <property type="nucleotide sequence ID" value="NZ_JBHTLS010000110.1"/>
</dbReference>
<dbReference type="Pfam" id="PF20432">
    <property type="entry name" value="Xre-like-HTH"/>
    <property type="match status" value="1"/>
</dbReference>
<proteinExistence type="predicted"/>
<accession>A0ABW3P119</accession>
<sequence>MSVKRNSRKNKTPVAIRHFVSADMSVERIQELLGGEGLTGPLHNERDIVRLVRRGLPTQAVDHFLSTSGLSFNALEPKVLSLRTFKRRKKLEQLLEQDESDRMLRVVGIVAAAEETFGSAEKAQEWLNRSTRALDGETPIAMADTDRGARAVEALLGRIGHGIAA</sequence>
<gene>
    <name evidence="3" type="ORF">ACFQ24_07425</name>
</gene>